<geneLocation type="plasmid" evidence="3 4">
    <name>pPP4</name>
</geneLocation>
<dbReference type="NCBIfam" id="TIGR02145">
    <property type="entry name" value="Fib_succ_major"/>
    <property type="match status" value="1"/>
</dbReference>
<dbReference type="Proteomes" id="UP001354989">
    <property type="component" value="Plasmid pPP4"/>
</dbReference>
<dbReference type="Pfam" id="PF09603">
    <property type="entry name" value="Fib_succ_major"/>
    <property type="match status" value="1"/>
</dbReference>
<keyword evidence="4" id="KW-1185">Reference proteome</keyword>
<evidence type="ECO:0000313" key="4">
    <source>
        <dbReference type="Proteomes" id="UP001354989"/>
    </source>
</evidence>
<evidence type="ECO:0000313" key="3">
    <source>
        <dbReference type="EMBL" id="BDD01830.1"/>
    </source>
</evidence>
<dbReference type="EMBL" id="AP025296">
    <property type="protein sequence ID" value="BDD01830.1"/>
    <property type="molecule type" value="Genomic_DNA"/>
</dbReference>
<proteinExistence type="predicted"/>
<feature type="domain" description="Fibrobacter succinogenes major paralogous" evidence="2">
    <location>
        <begin position="41"/>
        <end position="219"/>
    </location>
</feature>
<keyword evidence="3" id="KW-0614">Plasmid</keyword>
<name>A0ABM7VLG7_9BACT</name>
<organism evidence="3 4">
    <name type="scientific">Persicobacter psychrovividus</name>
    <dbReference type="NCBI Taxonomy" id="387638"/>
    <lineage>
        <taxon>Bacteria</taxon>
        <taxon>Pseudomonadati</taxon>
        <taxon>Bacteroidota</taxon>
        <taxon>Cytophagia</taxon>
        <taxon>Cytophagales</taxon>
        <taxon>Persicobacteraceae</taxon>
        <taxon>Persicobacter</taxon>
    </lineage>
</organism>
<dbReference type="InterPro" id="IPR011871">
    <property type="entry name" value="Fib_succ_major"/>
</dbReference>
<evidence type="ECO:0000256" key="1">
    <source>
        <dbReference type="SAM" id="SignalP"/>
    </source>
</evidence>
<evidence type="ECO:0000259" key="2">
    <source>
        <dbReference type="Pfam" id="PF09603"/>
    </source>
</evidence>
<keyword evidence="1" id="KW-0732">Signal</keyword>
<feature type="chain" id="PRO_5047080168" description="Fibrobacter succinogenes major paralogous domain-containing protein" evidence="1">
    <location>
        <begin position="22"/>
        <end position="220"/>
    </location>
</feature>
<protein>
    <recommendedName>
        <fullName evidence="2">Fibrobacter succinogenes major paralogous domain-containing protein</fullName>
    </recommendedName>
</protein>
<feature type="signal peptide" evidence="1">
    <location>
        <begin position="1"/>
        <end position="21"/>
    </location>
</feature>
<reference evidence="3 4" key="1">
    <citation type="submission" date="2021-12" db="EMBL/GenBank/DDBJ databases">
        <title>Genome sequencing of bacteria with rrn-lacking chromosome and rrn-plasmid.</title>
        <authorList>
            <person name="Anda M."/>
            <person name="Iwasaki W."/>
        </authorList>
    </citation>
    <scope>NUCLEOTIDE SEQUENCE [LARGE SCALE GENOMIC DNA]</scope>
    <source>
        <strain evidence="3 4">NBRC 101262</strain>
        <plasmid evidence="3 4">pPP4</plasmid>
    </source>
</reference>
<gene>
    <name evidence="3" type="ORF">PEPS_41100</name>
</gene>
<dbReference type="RefSeq" id="WP_338399145.1">
    <property type="nucleotide sequence ID" value="NZ_AP025296.1"/>
</dbReference>
<accession>A0ABM7VLG7</accession>
<sequence length="220" mass="25090">MKRNFLAVLLALVALPFMAQAQKVKTKTLIDERDGQNYKIIKVGKQWWMAENLRYNPGTSLAAENTAIQDEVGFDVNAGYPLSGEEDTDTYGLYYTWKEAKQVCPTGWKLPSMDDWNELIETVGGKEVAGAKLTSHSDKWREPFAENIKPIGFNVEPSGYRFYILYRLWQEGNRTFFWSSTEAHKQSALGVDFSAGYNEAFVEDLGYRKENAISVRCIKE</sequence>